<evidence type="ECO:0000313" key="1">
    <source>
        <dbReference type="EMBL" id="KAH8994501.1"/>
    </source>
</evidence>
<sequence>MATTAGPSNPSSPLPSTASTLWAHLLQDQRGPSRGAQIPAFAQLTPQDKASTSTRILLHDTHARLEKFSERANTIFSEVEASRREMVRVREEVEGAREKELEAIVQLVNRCQYFLQKAIGDPVQAREAASIQANLTLALERLNTLDDKINGKLDSLTAVQ</sequence>
<dbReference type="Proteomes" id="UP001201163">
    <property type="component" value="Unassembled WGS sequence"/>
</dbReference>
<dbReference type="AlphaFoldDB" id="A0AAD4LKM7"/>
<proteinExistence type="predicted"/>
<evidence type="ECO:0000313" key="2">
    <source>
        <dbReference type="Proteomes" id="UP001201163"/>
    </source>
</evidence>
<reference evidence="1" key="1">
    <citation type="submission" date="2022-01" db="EMBL/GenBank/DDBJ databases">
        <title>Comparative genomics reveals a dynamic genome evolution in the ectomycorrhizal milk-cap (Lactarius) mushrooms.</title>
        <authorList>
            <consortium name="DOE Joint Genome Institute"/>
            <person name="Lebreton A."/>
            <person name="Tang N."/>
            <person name="Kuo A."/>
            <person name="LaButti K."/>
            <person name="Drula E."/>
            <person name="Barry K."/>
            <person name="Clum A."/>
            <person name="Lipzen A."/>
            <person name="Mousain D."/>
            <person name="Ng V."/>
            <person name="Wang R."/>
            <person name="Wang X."/>
            <person name="Dai Y."/>
            <person name="Henrissat B."/>
            <person name="Grigoriev I.V."/>
            <person name="Guerin-Laguette A."/>
            <person name="Yu F."/>
            <person name="Martin F.M."/>
        </authorList>
    </citation>
    <scope>NUCLEOTIDE SEQUENCE</scope>
    <source>
        <strain evidence="1">QP</strain>
    </source>
</reference>
<dbReference type="EMBL" id="JAKELL010000014">
    <property type="protein sequence ID" value="KAH8994501.1"/>
    <property type="molecule type" value="Genomic_DNA"/>
</dbReference>
<comment type="caution">
    <text evidence="1">The sequence shown here is derived from an EMBL/GenBank/DDBJ whole genome shotgun (WGS) entry which is preliminary data.</text>
</comment>
<organism evidence="1 2">
    <name type="scientific">Lactarius akahatsu</name>
    <dbReference type="NCBI Taxonomy" id="416441"/>
    <lineage>
        <taxon>Eukaryota</taxon>
        <taxon>Fungi</taxon>
        <taxon>Dikarya</taxon>
        <taxon>Basidiomycota</taxon>
        <taxon>Agaricomycotina</taxon>
        <taxon>Agaricomycetes</taxon>
        <taxon>Russulales</taxon>
        <taxon>Russulaceae</taxon>
        <taxon>Lactarius</taxon>
    </lineage>
</organism>
<protein>
    <submittedName>
        <fullName evidence="1">Uncharacterized protein</fullName>
    </submittedName>
</protein>
<name>A0AAD4LKM7_9AGAM</name>
<keyword evidence="2" id="KW-1185">Reference proteome</keyword>
<accession>A0AAD4LKM7</accession>
<gene>
    <name evidence="1" type="ORF">EDB92DRAFT_285209</name>
</gene>